<dbReference type="EMBL" id="CAMXCT030005668">
    <property type="protein sequence ID" value="CAL4800295.1"/>
    <property type="molecule type" value="Genomic_DNA"/>
</dbReference>
<dbReference type="SMART" id="SM00248">
    <property type="entry name" value="ANK"/>
    <property type="match status" value="3"/>
</dbReference>
<protein>
    <submittedName>
        <fullName evidence="4">Uncharacterized protein</fullName>
    </submittedName>
</protein>
<gene>
    <name evidence="4" type="ORF">C1SCF055_LOCUS37998</name>
</gene>
<dbReference type="PROSITE" id="PS50088">
    <property type="entry name" value="ANK_REPEAT"/>
    <property type="match status" value="1"/>
</dbReference>
<reference evidence="4" key="1">
    <citation type="submission" date="2022-10" db="EMBL/GenBank/DDBJ databases">
        <authorList>
            <person name="Chen Y."/>
            <person name="Dougan E. K."/>
            <person name="Chan C."/>
            <person name="Rhodes N."/>
            <person name="Thang M."/>
        </authorList>
    </citation>
    <scope>NUCLEOTIDE SEQUENCE</scope>
</reference>
<dbReference type="AlphaFoldDB" id="A0A9P1DMT9"/>
<feature type="repeat" description="ANK" evidence="3">
    <location>
        <begin position="538"/>
        <end position="570"/>
    </location>
</feature>
<proteinExistence type="predicted"/>
<dbReference type="InterPro" id="IPR036770">
    <property type="entry name" value="Ankyrin_rpt-contain_sf"/>
</dbReference>
<dbReference type="InterPro" id="IPR002110">
    <property type="entry name" value="Ankyrin_rpt"/>
</dbReference>
<dbReference type="Proteomes" id="UP001152797">
    <property type="component" value="Unassembled WGS sequence"/>
</dbReference>
<evidence type="ECO:0000256" key="1">
    <source>
        <dbReference type="ARBA" id="ARBA00022737"/>
    </source>
</evidence>
<dbReference type="EMBL" id="CAMXCT010005668">
    <property type="protein sequence ID" value="CAI4012983.1"/>
    <property type="molecule type" value="Genomic_DNA"/>
</dbReference>
<name>A0A9P1DMT9_9DINO</name>
<dbReference type="PROSITE" id="PS50297">
    <property type="entry name" value="ANK_REP_REGION"/>
    <property type="match status" value="1"/>
</dbReference>
<dbReference type="SUPFAM" id="SSF48403">
    <property type="entry name" value="Ankyrin repeat"/>
    <property type="match status" value="1"/>
</dbReference>
<evidence type="ECO:0000256" key="2">
    <source>
        <dbReference type="ARBA" id="ARBA00023043"/>
    </source>
</evidence>
<sequence>MGSCNARLCEDGNTGSVPHQHVHQCLFPMYVVKVSDFLEMEGAPEPHHVLLQKGLLHQWKPGMRVIFVSHQWLGGVHPDPEGRHAAVLRSTLQGVMDGSLQVELDVAYDLDIDFAFFVEYTRQQVLSGYIFLDWFAIPQITARAEGVNEESTKSDAALAVQSIPFYVETSNIFLALVPEVKHCTTGKFCNYASWLSRGWCRAELWCHLLSNKAFNQVIVVYSTKESQLMFPRDWQDNTIVDGDFTVESDRHVVKKLGEVALEHKIQNLSTAGPLNLYRFFLARRSKMLGEAEATTWEVETFLRHFKFPDLDAAILDKGSMSAVQCATFSGDVEMLRFLVQKKADVNDSLQGLAELGYPDHWNLLMTALESRQCPEMSLRQGIWIRTLLDLGLDANSSTWEGTTCCSFAKSAAHVTELLRGRADLHRSGVPLGLVPMAKVAGMANLETLQKLLELRCDPNPPLQGLGITPLLSAVALSRGNPKSVEIVRSLLEARANPNVASRQSGSIWLSLVAVGRVKVALLGRETCTPQTRSAATLPGSTPLLAAAGIGSEELVELLMSYGAYPQVNDRGESCEFLAEANGHYNVLPCFQTVAV</sequence>
<evidence type="ECO:0000313" key="4">
    <source>
        <dbReference type="EMBL" id="CAI4012983.1"/>
    </source>
</evidence>
<evidence type="ECO:0000256" key="3">
    <source>
        <dbReference type="PROSITE-ProRule" id="PRU00023"/>
    </source>
</evidence>
<evidence type="ECO:0000313" key="6">
    <source>
        <dbReference type="Proteomes" id="UP001152797"/>
    </source>
</evidence>
<dbReference type="EMBL" id="CAMXCT020005668">
    <property type="protein sequence ID" value="CAL1166358.1"/>
    <property type="molecule type" value="Genomic_DNA"/>
</dbReference>
<comment type="caution">
    <text evidence="4">The sequence shown here is derived from an EMBL/GenBank/DDBJ whole genome shotgun (WGS) entry which is preliminary data.</text>
</comment>
<keyword evidence="6" id="KW-1185">Reference proteome</keyword>
<dbReference type="Pfam" id="PF00023">
    <property type="entry name" value="Ank"/>
    <property type="match status" value="2"/>
</dbReference>
<dbReference type="PANTHER" id="PTHR24198:SF165">
    <property type="entry name" value="ANKYRIN REPEAT-CONTAINING PROTEIN-RELATED"/>
    <property type="match status" value="1"/>
</dbReference>
<keyword evidence="1" id="KW-0677">Repeat</keyword>
<reference evidence="5 6" key="2">
    <citation type="submission" date="2024-05" db="EMBL/GenBank/DDBJ databases">
        <authorList>
            <person name="Chen Y."/>
            <person name="Shah S."/>
            <person name="Dougan E. K."/>
            <person name="Thang M."/>
            <person name="Chan C."/>
        </authorList>
    </citation>
    <scope>NUCLEOTIDE SEQUENCE [LARGE SCALE GENOMIC DNA]</scope>
</reference>
<dbReference type="OrthoDB" id="411275at2759"/>
<organism evidence="4">
    <name type="scientific">Cladocopium goreaui</name>
    <dbReference type="NCBI Taxonomy" id="2562237"/>
    <lineage>
        <taxon>Eukaryota</taxon>
        <taxon>Sar</taxon>
        <taxon>Alveolata</taxon>
        <taxon>Dinophyceae</taxon>
        <taxon>Suessiales</taxon>
        <taxon>Symbiodiniaceae</taxon>
        <taxon>Cladocopium</taxon>
    </lineage>
</organism>
<evidence type="ECO:0000313" key="5">
    <source>
        <dbReference type="EMBL" id="CAL4800295.1"/>
    </source>
</evidence>
<dbReference type="PANTHER" id="PTHR24198">
    <property type="entry name" value="ANKYRIN REPEAT AND PROTEIN KINASE DOMAIN-CONTAINING PROTEIN"/>
    <property type="match status" value="1"/>
</dbReference>
<keyword evidence="2 3" id="KW-0040">ANK repeat</keyword>
<dbReference type="Gene3D" id="1.25.40.20">
    <property type="entry name" value="Ankyrin repeat-containing domain"/>
    <property type="match status" value="2"/>
</dbReference>
<accession>A0A9P1DMT9</accession>